<dbReference type="Pfam" id="PF16050">
    <property type="entry name" value="CDC73_N"/>
    <property type="match status" value="1"/>
</dbReference>
<evidence type="ECO:0000256" key="5">
    <source>
        <dbReference type="SAM" id="MobiDB-lite"/>
    </source>
</evidence>
<feature type="region of interest" description="Disordered" evidence="5">
    <location>
        <begin position="194"/>
        <end position="238"/>
    </location>
</feature>
<dbReference type="GO" id="GO:0016593">
    <property type="term" value="C:Cdc73/Paf1 complex"/>
    <property type="evidence" value="ECO:0000318"/>
    <property type="project" value="GO_Central"/>
</dbReference>
<name>A0A2K3E2J1_CHLRE</name>
<evidence type="ECO:0000313" key="8">
    <source>
        <dbReference type="EMBL" id="PNW86996.1"/>
    </source>
</evidence>
<dbReference type="EMBL" id="CM008963">
    <property type="protein sequence ID" value="PNW86996.1"/>
    <property type="molecule type" value="Genomic_DNA"/>
</dbReference>
<evidence type="ECO:0000259" key="7">
    <source>
        <dbReference type="Pfam" id="PF16050"/>
    </source>
</evidence>
<dbReference type="InterPro" id="IPR031336">
    <property type="entry name" value="CDC73_C"/>
</dbReference>
<dbReference type="InterPro" id="IPR038103">
    <property type="entry name" value="CDC73_C_sf"/>
</dbReference>
<proteinExistence type="inferred from homology"/>
<keyword evidence="9" id="KW-1185">Reference proteome</keyword>
<keyword evidence="3" id="KW-0804">Transcription</keyword>
<organism evidence="8 9">
    <name type="scientific">Chlamydomonas reinhardtii</name>
    <name type="common">Chlamydomonas smithii</name>
    <dbReference type="NCBI Taxonomy" id="3055"/>
    <lineage>
        <taxon>Eukaryota</taxon>
        <taxon>Viridiplantae</taxon>
        <taxon>Chlorophyta</taxon>
        <taxon>core chlorophytes</taxon>
        <taxon>Chlorophyceae</taxon>
        <taxon>CS clade</taxon>
        <taxon>Chlamydomonadales</taxon>
        <taxon>Chlamydomonadaceae</taxon>
        <taxon>Chlamydomonas</taxon>
    </lineage>
</organism>
<dbReference type="InterPro" id="IPR032041">
    <property type="entry name" value="Cdc73_N"/>
</dbReference>
<feature type="region of interest" description="Disordered" evidence="5">
    <location>
        <begin position="251"/>
        <end position="316"/>
    </location>
</feature>
<dbReference type="Proteomes" id="UP000006906">
    <property type="component" value="Chromosome 2"/>
</dbReference>
<sequence length="484" mass="51809">MDPLSVLRDFNTSDRLHLVQHLEGNVQFGDRYNFPASTPVYKKAGASAYYTLHDVLFYLKNRQLKPQEYVMAASQAGLGIVNIMDRKKMLEVLDGLTVLDPSLVPVGVVVPLPQQRPAAVAAEEPQAKRQKVADDETSAMRGLMEQERQLRNRNTMLVAPHKDFRKVLEVVANAKKQAHKQAAAAAATKQATASKQAVATKQPAASRPGSQPQSQGPGASSSSRYGRDNTADQLKAMGGGKVGIDMYGTSGSRAAAAPPPPPPPAAAAGYVPVRKSGSSSAVPPPPSSGSKSGKPAPAAAPASGKGSGKEGAKKGGVPIIIVPSGMTSLINMHNARSFLEEGLFMPTQQAIAAAGGAPKPTQITIRRTAHRQAPVEYQVTDKPPAKDSPDWERVAAVVVQGAKWQFKDWPHKGAKDGDLVDALGKVCGFFVHFSDEKVAQPVSDWNVRTVPLHRESRHKDMTAMLELFRHLDVFLQAKRSPLAY</sequence>
<accession>A0A2K3E2J1</accession>
<feature type="compositionally biased region" description="Low complexity" evidence="5">
    <location>
        <begin position="194"/>
        <end position="224"/>
    </location>
</feature>
<comment type="similarity">
    <text evidence="2">Belongs to the CDC73 family.</text>
</comment>
<dbReference type="Gene3D" id="3.40.50.11990">
    <property type="entry name" value="RNA polymerase II accessory factor, Cdc73 C-terminal domain"/>
    <property type="match status" value="1"/>
</dbReference>
<evidence type="ECO:0000313" key="9">
    <source>
        <dbReference type="Proteomes" id="UP000006906"/>
    </source>
</evidence>
<evidence type="ECO:0000259" key="6">
    <source>
        <dbReference type="Pfam" id="PF05179"/>
    </source>
</evidence>
<feature type="compositionally biased region" description="Low complexity" evidence="5">
    <location>
        <begin position="288"/>
        <end position="304"/>
    </location>
</feature>
<reference evidence="8 9" key="1">
    <citation type="journal article" date="2007" name="Science">
        <title>The Chlamydomonas genome reveals the evolution of key animal and plant functions.</title>
        <authorList>
            <person name="Merchant S.S."/>
            <person name="Prochnik S.E."/>
            <person name="Vallon O."/>
            <person name="Harris E.H."/>
            <person name="Karpowicz S.J."/>
            <person name="Witman G.B."/>
            <person name="Terry A."/>
            <person name="Salamov A."/>
            <person name="Fritz-Laylin L.K."/>
            <person name="Marechal-Drouard L."/>
            <person name="Marshall W.F."/>
            <person name="Qu L.H."/>
            <person name="Nelson D.R."/>
            <person name="Sanderfoot A.A."/>
            <person name="Spalding M.H."/>
            <person name="Kapitonov V.V."/>
            <person name="Ren Q."/>
            <person name="Ferris P."/>
            <person name="Lindquist E."/>
            <person name="Shapiro H."/>
            <person name="Lucas S.M."/>
            <person name="Grimwood J."/>
            <person name="Schmutz J."/>
            <person name="Cardol P."/>
            <person name="Cerutti H."/>
            <person name="Chanfreau G."/>
            <person name="Chen C.L."/>
            <person name="Cognat V."/>
            <person name="Croft M.T."/>
            <person name="Dent R."/>
            <person name="Dutcher S."/>
            <person name="Fernandez E."/>
            <person name="Fukuzawa H."/>
            <person name="Gonzalez-Ballester D."/>
            <person name="Gonzalez-Halphen D."/>
            <person name="Hallmann A."/>
            <person name="Hanikenne M."/>
            <person name="Hippler M."/>
            <person name="Inwood W."/>
            <person name="Jabbari K."/>
            <person name="Kalanon M."/>
            <person name="Kuras R."/>
            <person name="Lefebvre P.A."/>
            <person name="Lemaire S.D."/>
            <person name="Lobanov A.V."/>
            <person name="Lohr M."/>
            <person name="Manuell A."/>
            <person name="Meier I."/>
            <person name="Mets L."/>
            <person name="Mittag M."/>
            <person name="Mittelmeier T."/>
            <person name="Moroney J.V."/>
            <person name="Moseley J."/>
            <person name="Napoli C."/>
            <person name="Nedelcu A.M."/>
            <person name="Niyogi K."/>
            <person name="Novoselov S.V."/>
            <person name="Paulsen I.T."/>
            <person name="Pazour G."/>
            <person name="Purton S."/>
            <person name="Ral J.P."/>
            <person name="Riano-Pachon D.M."/>
            <person name="Riekhof W."/>
            <person name="Rymarquis L."/>
            <person name="Schroda M."/>
            <person name="Stern D."/>
            <person name="Umen J."/>
            <person name="Willows R."/>
            <person name="Wilson N."/>
            <person name="Zimmer S.L."/>
            <person name="Allmer J."/>
            <person name="Balk J."/>
            <person name="Bisova K."/>
            <person name="Chen C.J."/>
            <person name="Elias M."/>
            <person name="Gendler K."/>
            <person name="Hauser C."/>
            <person name="Lamb M.R."/>
            <person name="Ledford H."/>
            <person name="Long J.C."/>
            <person name="Minagawa J."/>
            <person name="Page M.D."/>
            <person name="Pan J."/>
            <person name="Pootakham W."/>
            <person name="Roje S."/>
            <person name="Rose A."/>
            <person name="Stahlberg E."/>
            <person name="Terauchi A.M."/>
            <person name="Yang P."/>
            <person name="Ball S."/>
            <person name="Bowler C."/>
            <person name="Dieckmann C.L."/>
            <person name="Gladyshev V.N."/>
            <person name="Green P."/>
            <person name="Jorgensen R."/>
            <person name="Mayfield S."/>
            <person name="Mueller-Roeber B."/>
            <person name="Rajamani S."/>
            <person name="Sayre R.T."/>
            <person name="Brokstein P."/>
            <person name="Dubchak I."/>
            <person name="Goodstein D."/>
            <person name="Hornick L."/>
            <person name="Huang Y.W."/>
            <person name="Jhaveri J."/>
            <person name="Luo Y."/>
            <person name="Martinez D."/>
            <person name="Ngau W.C."/>
            <person name="Otillar B."/>
            <person name="Poliakov A."/>
            <person name="Porter A."/>
            <person name="Szajkowski L."/>
            <person name="Werner G."/>
            <person name="Zhou K."/>
            <person name="Grigoriev I.V."/>
            <person name="Rokhsar D.S."/>
            <person name="Grossman A.R."/>
        </authorList>
    </citation>
    <scope>NUCLEOTIDE SEQUENCE [LARGE SCALE GENOMIC DNA]</scope>
    <source>
        <strain evidence="9">CC-503</strain>
    </source>
</reference>
<dbReference type="GO" id="GO:0000993">
    <property type="term" value="F:RNA polymerase II complex binding"/>
    <property type="evidence" value="ECO:0000318"/>
    <property type="project" value="GO_Central"/>
</dbReference>
<dbReference type="KEGG" id="cre:CHLRE_02g104550v5"/>
<dbReference type="PANTHER" id="PTHR12466">
    <property type="entry name" value="CDC73 DOMAIN PROTEIN"/>
    <property type="match status" value="1"/>
</dbReference>
<dbReference type="ExpressionAtlas" id="A0A2K3E2J1">
    <property type="expression patterns" value="baseline"/>
</dbReference>
<dbReference type="PaxDb" id="3055-EDP07463"/>
<dbReference type="GO" id="GO:0006368">
    <property type="term" value="P:transcription elongation by RNA polymerase II"/>
    <property type="evidence" value="ECO:0007669"/>
    <property type="project" value="InterPro"/>
</dbReference>
<dbReference type="GeneID" id="5725318"/>
<keyword evidence="4" id="KW-0539">Nucleus</keyword>
<protein>
    <submittedName>
        <fullName evidence="8">Uncharacterized protein</fullName>
    </submittedName>
</protein>
<dbReference type="GO" id="GO:0032968">
    <property type="term" value="P:positive regulation of transcription elongation by RNA polymerase II"/>
    <property type="evidence" value="ECO:0000318"/>
    <property type="project" value="GO_Central"/>
</dbReference>
<evidence type="ECO:0000256" key="4">
    <source>
        <dbReference type="ARBA" id="ARBA00023242"/>
    </source>
</evidence>
<dbReference type="Pfam" id="PF05179">
    <property type="entry name" value="CDC73_C"/>
    <property type="match status" value="1"/>
</dbReference>
<dbReference type="FunCoup" id="A0A2K3E2J1">
    <property type="interactions" value="1938"/>
</dbReference>
<dbReference type="InParanoid" id="A0A2K3E2J1"/>
<dbReference type="Gramene" id="PNW86996">
    <property type="protein sequence ID" value="PNW86996"/>
    <property type="gene ID" value="CHLRE_02g104550v5"/>
</dbReference>
<feature type="domain" description="Cell division control protein 73 C-terminal" evidence="6">
    <location>
        <begin position="317"/>
        <end position="473"/>
    </location>
</feature>
<dbReference type="AlphaFoldDB" id="A0A2K3E2J1"/>
<dbReference type="OrthoDB" id="2186602at2759"/>
<evidence type="ECO:0000256" key="1">
    <source>
        <dbReference type="ARBA" id="ARBA00004123"/>
    </source>
</evidence>
<gene>
    <name evidence="8" type="ORF">CHLRE_02g104550v5</name>
</gene>
<dbReference type="InterPro" id="IPR007852">
    <property type="entry name" value="Cdc73/Parafibromin"/>
</dbReference>
<dbReference type="PANTHER" id="PTHR12466:SF8">
    <property type="entry name" value="PARAFIBROMIN"/>
    <property type="match status" value="1"/>
</dbReference>
<dbReference type="RefSeq" id="XP_001699767.2">
    <property type="nucleotide sequence ID" value="XM_001699715.3"/>
</dbReference>
<evidence type="ECO:0000256" key="2">
    <source>
        <dbReference type="ARBA" id="ARBA00010427"/>
    </source>
</evidence>
<feature type="domain" description="Paf1 complex subunit Cdc73 N-terminal" evidence="7">
    <location>
        <begin position="2"/>
        <end position="137"/>
    </location>
</feature>
<dbReference type="OMA" id="HVKWAEL"/>
<evidence type="ECO:0000256" key="3">
    <source>
        <dbReference type="ARBA" id="ARBA00023163"/>
    </source>
</evidence>
<comment type="subcellular location">
    <subcellularLocation>
        <location evidence="1">Nucleus</location>
    </subcellularLocation>
</comment>
<dbReference type="STRING" id="3055.A0A2K3E2J1"/>